<organism evidence="2 3">
    <name type="scientific">Gossypium trilobum</name>
    <dbReference type="NCBI Taxonomy" id="34281"/>
    <lineage>
        <taxon>Eukaryota</taxon>
        <taxon>Viridiplantae</taxon>
        <taxon>Streptophyta</taxon>
        <taxon>Embryophyta</taxon>
        <taxon>Tracheophyta</taxon>
        <taxon>Spermatophyta</taxon>
        <taxon>Magnoliopsida</taxon>
        <taxon>eudicotyledons</taxon>
        <taxon>Gunneridae</taxon>
        <taxon>Pentapetalae</taxon>
        <taxon>rosids</taxon>
        <taxon>malvids</taxon>
        <taxon>Malvales</taxon>
        <taxon>Malvaceae</taxon>
        <taxon>Malvoideae</taxon>
        <taxon>Gossypium</taxon>
    </lineage>
</organism>
<dbReference type="Proteomes" id="UP000593568">
    <property type="component" value="Unassembled WGS sequence"/>
</dbReference>
<name>A0A7J9ETA1_9ROSI</name>
<dbReference type="AlphaFoldDB" id="A0A7J9ETA1"/>
<sequence length="125" mass="14422">MKRCVSDQKVAIFFPHLVAMLCKSAEMRKEKMDVPPSLKRKEKMTTRKIGESSEVKIDGMIQWMQEVSLVLHVFAQQKMRVPSYLPSMFGSTQSHHEGEEQESQEEENDEPGEEGDEEKDFGEDD</sequence>
<feature type="region of interest" description="Disordered" evidence="1">
    <location>
        <begin position="85"/>
        <end position="125"/>
    </location>
</feature>
<accession>A0A7J9ETA1</accession>
<evidence type="ECO:0000313" key="3">
    <source>
        <dbReference type="Proteomes" id="UP000593568"/>
    </source>
</evidence>
<feature type="region of interest" description="Disordered" evidence="1">
    <location>
        <begin position="28"/>
        <end position="50"/>
    </location>
</feature>
<gene>
    <name evidence="2" type="ORF">Gotri_011296</name>
</gene>
<protein>
    <submittedName>
        <fullName evidence="2">Uncharacterized protein</fullName>
    </submittedName>
</protein>
<feature type="compositionally biased region" description="Acidic residues" evidence="1">
    <location>
        <begin position="99"/>
        <end position="125"/>
    </location>
</feature>
<comment type="caution">
    <text evidence="2">The sequence shown here is derived from an EMBL/GenBank/DDBJ whole genome shotgun (WGS) entry which is preliminary data.</text>
</comment>
<dbReference type="EMBL" id="JABEZW010000009">
    <property type="protein sequence ID" value="MBA0776282.1"/>
    <property type="molecule type" value="Genomic_DNA"/>
</dbReference>
<reference evidence="2 3" key="1">
    <citation type="journal article" date="2019" name="Genome Biol. Evol.">
        <title>Insights into the evolution of the New World diploid cottons (Gossypium, subgenus Houzingenia) based on genome sequencing.</title>
        <authorList>
            <person name="Grover C.E."/>
            <person name="Arick M.A. 2nd"/>
            <person name="Thrash A."/>
            <person name="Conover J.L."/>
            <person name="Sanders W.S."/>
            <person name="Peterson D.G."/>
            <person name="Frelichowski J.E."/>
            <person name="Scheffler J.A."/>
            <person name="Scheffler B.E."/>
            <person name="Wendel J.F."/>
        </authorList>
    </citation>
    <scope>NUCLEOTIDE SEQUENCE [LARGE SCALE GENOMIC DNA]</scope>
    <source>
        <strain evidence="2">8</strain>
        <tissue evidence="2">Leaf</tissue>
    </source>
</reference>
<evidence type="ECO:0000256" key="1">
    <source>
        <dbReference type="SAM" id="MobiDB-lite"/>
    </source>
</evidence>
<evidence type="ECO:0000313" key="2">
    <source>
        <dbReference type="EMBL" id="MBA0776282.1"/>
    </source>
</evidence>
<keyword evidence="3" id="KW-1185">Reference proteome</keyword>
<proteinExistence type="predicted"/>